<feature type="chain" id="PRO_5003699632" evidence="1">
    <location>
        <begin position="24"/>
        <end position="276"/>
    </location>
</feature>
<organism evidence="2 3">
    <name type="scientific">Desulfobacter postgatei 2ac9</name>
    <dbReference type="NCBI Taxonomy" id="879212"/>
    <lineage>
        <taxon>Bacteria</taxon>
        <taxon>Pseudomonadati</taxon>
        <taxon>Thermodesulfobacteriota</taxon>
        <taxon>Desulfobacteria</taxon>
        <taxon>Desulfobacterales</taxon>
        <taxon>Desulfobacteraceae</taxon>
        <taxon>Desulfobacter</taxon>
    </lineage>
</organism>
<dbReference type="OrthoDB" id="128043at2"/>
<dbReference type="HOGENOM" id="CLU_055269_0_0_7"/>
<evidence type="ECO:0000313" key="2">
    <source>
        <dbReference type="EMBL" id="EIM65326.1"/>
    </source>
</evidence>
<dbReference type="RefSeq" id="WP_004075404.1">
    <property type="nucleotide sequence ID" value="NZ_CM001488.1"/>
</dbReference>
<gene>
    <name evidence="2" type="ORF">DespoDRAFT_03570</name>
</gene>
<feature type="signal peptide" evidence="1">
    <location>
        <begin position="1"/>
        <end position="23"/>
    </location>
</feature>
<name>I5B763_9BACT</name>
<sequence length="276" mass="31279">MKKNYLQVIMVILLMITASTVNGQIDHSKHGSHSSGSAVKSFKAEMSVPSEIRQEQIFPITILIKDEKERNVTRFETFQEKLMHLIIVSDDLEFFRHLHPDYKADGSFLTETSFPDAGEYTLFSDYKPENSGEQISVLKLRIKGTARPLTVPDTKKTEIIVGDVKVSMDVSPKTVKTNEETTVAFDLKMVSDDSPVKGLHPFLGEKAHLVVIRKSEILNVNDYIHAHAMKEGEPSLIKFKTQFPSAGIYKLWCQFNYKNEVVTADFVQHRDYSPGL</sequence>
<dbReference type="AlphaFoldDB" id="I5B763"/>
<proteinExistence type="predicted"/>
<evidence type="ECO:0000313" key="3">
    <source>
        <dbReference type="Proteomes" id="UP000005778"/>
    </source>
</evidence>
<evidence type="ECO:0000256" key="1">
    <source>
        <dbReference type="SAM" id="SignalP"/>
    </source>
</evidence>
<protein>
    <submittedName>
        <fullName evidence="2">Uncharacterized protein</fullName>
    </submittedName>
</protein>
<dbReference type="EMBL" id="CM001488">
    <property type="protein sequence ID" value="EIM65326.1"/>
    <property type="molecule type" value="Genomic_DNA"/>
</dbReference>
<dbReference type="STRING" id="879212.DespoDRAFT_03570"/>
<accession>I5B763</accession>
<dbReference type="Proteomes" id="UP000005778">
    <property type="component" value="Chromosome"/>
</dbReference>
<keyword evidence="1" id="KW-0732">Signal</keyword>
<reference evidence="2 3" key="1">
    <citation type="submission" date="2011-09" db="EMBL/GenBank/DDBJ databases">
        <authorList>
            <consortium name="US DOE Joint Genome Institute (JGI-PGF)"/>
            <person name="Lucas S."/>
            <person name="Han J."/>
            <person name="Lapidus A."/>
            <person name="Cheng J.-F."/>
            <person name="Goodwin L."/>
            <person name="Pitluck S."/>
            <person name="Peters L."/>
            <person name="Land M.L."/>
            <person name="Hauser L."/>
            <person name="Orellana R."/>
            <person name="Lovley D."/>
            <person name="Woyke T.J."/>
        </authorList>
    </citation>
    <scope>NUCLEOTIDE SEQUENCE [LARGE SCALE GENOMIC DNA]</scope>
    <source>
        <strain evidence="2 3">2ac9</strain>
    </source>
</reference>
<dbReference type="eggNOG" id="COG4244">
    <property type="taxonomic scope" value="Bacteria"/>
</dbReference>
<keyword evidence="3" id="KW-1185">Reference proteome</keyword>
<reference evidence="2 3" key="2">
    <citation type="submission" date="2012-02" db="EMBL/GenBank/DDBJ databases">
        <title>Improved High-Quality Draft sequence of Desulfobacter postgatei 2ac9.</title>
        <authorList>
            <consortium name="US DOE Joint Genome Institute"/>
            <person name="Lucas S."/>
            <person name="Han J."/>
            <person name="Lapidus A."/>
            <person name="Cheng J.-F."/>
            <person name="Goodwin L."/>
            <person name="Pitluck S."/>
            <person name="Peters L."/>
            <person name="Ovchinnikova G."/>
            <person name="Held B."/>
            <person name="Detter J.C."/>
            <person name="Han C."/>
            <person name="Tapia R."/>
            <person name="Land M."/>
            <person name="Hauser L."/>
            <person name="Kyrpides N."/>
            <person name="Ivanova N."/>
            <person name="Pagani I."/>
            <person name="Orellana R."/>
            <person name="Lovley D."/>
            <person name="Woyke T."/>
        </authorList>
    </citation>
    <scope>NUCLEOTIDE SEQUENCE [LARGE SCALE GENOMIC DNA]</scope>
    <source>
        <strain evidence="2 3">2ac9</strain>
    </source>
</reference>